<dbReference type="PaxDb" id="411460-RUMTOR_00180"/>
<proteinExistence type="predicted"/>
<protein>
    <submittedName>
        <fullName evidence="2">Uncharacterized protein</fullName>
    </submittedName>
</protein>
<gene>
    <name evidence="2" type="ORF">RUMTOR_00180</name>
</gene>
<dbReference type="AlphaFoldDB" id="A5KIY4"/>
<accession>A5KIY4</accession>
<evidence type="ECO:0000256" key="1">
    <source>
        <dbReference type="SAM" id="MobiDB-lite"/>
    </source>
</evidence>
<comment type="caution">
    <text evidence="2">The sequence shown here is derived from an EMBL/GenBank/DDBJ whole genome shotgun (WGS) entry which is preliminary data.</text>
</comment>
<dbReference type="HOGENOM" id="CLU_2901518_0_0_9"/>
<organism evidence="2 3">
    <name type="scientific">[Ruminococcus] torques ATCC 27756</name>
    <dbReference type="NCBI Taxonomy" id="411460"/>
    <lineage>
        <taxon>Bacteria</taxon>
        <taxon>Bacillati</taxon>
        <taxon>Bacillota</taxon>
        <taxon>Clostridia</taxon>
        <taxon>Lachnospirales</taxon>
        <taxon>Lachnospiraceae</taxon>
        <taxon>Mediterraneibacter</taxon>
    </lineage>
</organism>
<dbReference type="EMBL" id="AAVP02000001">
    <property type="protein sequence ID" value="EDK25287.1"/>
    <property type="molecule type" value="Genomic_DNA"/>
</dbReference>
<evidence type="ECO:0000313" key="2">
    <source>
        <dbReference type="EMBL" id="EDK25287.1"/>
    </source>
</evidence>
<evidence type="ECO:0000313" key="3">
    <source>
        <dbReference type="Proteomes" id="UP000003577"/>
    </source>
</evidence>
<feature type="region of interest" description="Disordered" evidence="1">
    <location>
        <begin position="43"/>
        <end position="62"/>
    </location>
</feature>
<name>A5KIY4_9FIRM</name>
<sequence length="62" mass="7168">MTGNIKRRFGDCIRWEGEKYEEEMGERNARALACRNDCRIDDADRGGAGRRKQSGKDVLCRF</sequence>
<reference evidence="2 3" key="1">
    <citation type="submission" date="2007-03" db="EMBL/GenBank/DDBJ databases">
        <authorList>
            <person name="Fulton L."/>
            <person name="Clifton S."/>
            <person name="Fulton B."/>
            <person name="Xu J."/>
            <person name="Minx P."/>
            <person name="Pepin K.H."/>
            <person name="Johnson M."/>
            <person name="Thiruvilangam P."/>
            <person name="Bhonagiri V."/>
            <person name="Nash W.E."/>
            <person name="Mardis E.R."/>
            <person name="Wilson R.K."/>
        </authorList>
    </citation>
    <scope>NUCLEOTIDE SEQUENCE [LARGE SCALE GENOMIC DNA]</scope>
    <source>
        <strain evidence="2 3">ATCC 27756</strain>
    </source>
</reference>
<reference evidence="2 3" key="2">
    <citation type="submission" date="2007-04" db="EMBL/GenBank/DDBJ databases">
        <title>Draft genome sequence of Ruminococcus torques (ATCC 27756).</title>
        <authorList>
            <person name="Sudarsanam P."/>
            <person name="Ley R."/>
            <person name="Guruge J."/>
            <person name="Turnbaugh P.J."/>
            <person name="Mahowald M."/>
            <person name="Liep D."/>
            <person name="Gordon J."/>
        </authorList>
    </citation>
    <scope>NUCLEOTIDE SEQUENCE [LARGE SCALE GENOMIC DNA]</scope>
    <source>
        <strain evidence="2 3">ATCC 27756</strain>
    </source>
</reference>
<dbReference type="Proteomes" id="UP000003577">
    <property type="component" value="Unassembled WGS sequence"/>
</dbReference>